<protein>
    <recommendedName>
        <fullName evidence="4">Carbohydrate kinase PfkB domain-containing protein</fullName>
    </recommendedName>
</protein>
<dbReference type="InterPro" id="IPR011611">
    <property type="entry name" value="PfkB_dom"/>
</dbReference>
<organism evidence="5 6">
    <name type="scientific">Durusdinium trenchii</name>
    <dbReference type="NCBI Taxonomy" id="1381693"/>
    <lineage>
        <taxon>Eukaryota</taxon>
        <taxon>Sar</taxon>
        <taxon>Alveolata</taxon>
        <taxon>Dinophyceae</taxon>
        <taxon>Suessiales</taxon>
        <taxon>Symbiodiniaceae</taxon>
        <taxon>Durusdinium</taxon>
    </lineage>
</organism>
<dbReference type="Gene3D" id="3.40.1190.20">
    <property type="match status" value="1"/>
</dbReference>
<dbReference type="PANTHER" id="PTHR43320:SF1">
    <property type="entry name" value="OS01G0105900 PROTEIN"/>
    <property type="match status" value="1"/>
</dbReference>
<accession>A0ABP0T171</accession>
<dbReference type="SUPFAM" id="SSF53613">
    <property type="entry name" value="Ribokinase-like"/>
    <property type="match status" value="1"/>
</dbReference>
<keyword evidence="6" id="KW-1185">Reference proteome</keyword>
<dbReference type="InterPro" id="IPR029056">
    <property type="entry name" value="Ribokinase-like"/>
</dbReference>
<keyword evidence="3" id="KW-0418">Kinase</keyword>
<dbReference type="Pfam" id="PF00294">
    <property type="entry name" value="PfkB"/>
    <property type="match status" value="1"/>
</dbReference>
<dbReference type="EMBL" id="CAXAMN010028916">
    <property type="protein sequence ID" value="CAK9118140.1"/>
    <property type="molecule type" value="Genomic_DNA"/>
</dbReference>
<dbReference type="PANTHER" id="PTHR43320">
    <property type="entry name" value="SUGAR KINASE"/>
    <property type="match status" value="1"/>
</dbReference>
<comment type="caution">
    <text evidence="5">The sequence shown here is derived from an EMBL/GenBank/DDBJ whole genome shotgun (WGS) entry which is preliminary data.</text>
</comment>
<gene>
    <name evidence="5" type="ORF">CCMP2556_LOCUS55314</name>
</gene>
<evidence type="ECO:0000256" key="2">
    <source>
        <dbReference type="ARBA" id="ARBA00022679"/>
    </source>
</evidence>
<dbReference type="PROSITE" id="PS00583">
    <property type="entry name" value="PFKB_KINASES_1"/>
    <property type="match status" value="1"/>
</dbReference>
<sequence length="444" mass="47524">MAPLVVAVGSPNWDTMAYVPDSFLSTQGLPRGDARPFSDGNDFEQLKEAARTVSSSSASQCGGCACNTAKVLACLGCDTAFCGCLGSNSVGESFRAALAQHHVKDITVQADSATGEVLCLVTPDGERSFAYRTGVASDSLRSAQLCEALDRVEGEGLDLVYFDIYTFLCPENAAEEGIKKAHGLGAKVGLNLGSSGIVSSQRSRLWGLLRQGSINVLFLNEAEAEALGEGTLDPETMCRQLGEHCELTVLTLGSQGLWTCMAGSCEFHAVHPLDEVVDSTGAGDFFAGGFLSAWLQQEKKSECIAWGVEAAQRVLQVFGTDLKEGWLQLRELCRKAALQRCQVLDTRDGKSFLDIELEFKDGVLRATKTGALPEAVAVSAEIERVEIFGLQTALSSAESVQNGKAIALPRPRSRLLDGEAKLQAAVVKVKPFIDMRSEWQLSVK</sequence>
<proteinExistence type="inferred from homology"/>
<comment type="similarity">
    <text evidence="1">Belongs to the carbohydrate kinase PfkB family.</text>
</comment>
<keyword evidence="2" id="KW-0808">Transferase</keyword>
<dbReference type="InterPro" id="IPR002173">
    <property type="entry name" value="Carboh/pur_kinase_PfkB_CS"/>
</dbReference>
<evidence type="ECO:0000313" key="5">
    <source>
        <dbReference type="EMBL" id="CAK9118140.1"/>
    </source>
</evidence>
<dbReference type="CDD" id="cd01168">
    <property type="entry name" value="adenosine_kinase"/>
    <property type="match status" value="1"/>
</dbReference>
<name>A0ABP0T171_9DINO</name>
<dbReference type="InterPro" id="IPR052700">
    <property type="entry name" value="Carb_kinase_PfkB-like"/>
</dbReference>
<feature type="domain" description="Carbohydrate kinase PfkB" evidence="4">
    <location>
        <begin position="59"/>
        <end position="321"/>
    </location>
</feature>
<evidence type="ECO:0000313" key="6">
    <source>
        <dbReference type="Proteomes" id="UP001642484"/>
    </source>
</evidence>
<evidence type="ECO:0000256" key="1">
    <source>
        <dbReference type="ARBA" id="ARBA00010688"/>
    </source>
</evidence>
<evidence type="ECO:0000256" key="3">
    <source>
        <dbReference type="ARBA" id="ARBA00022777"/>
    </source>
</evidence>
<evidence type="ECO:0000259" key="4">
    <source>
        <dbReference type="Pfam" id="PF00294"/>
    </source>
</evidence>
<dbReference type="PROSITE" id="PS00584">
    <property type="entry name" value="PFKB_KINASES_2"/>
    <property type="match status" value="1"/>
</dbReference>
<dbReference type="Proteomes" id="UP001642484">
    <property type="component" value="Unassembled WGS sequence"/>
</dbReference>
<reference evidence="5 6" key="1">
    <citation type="submission" date="2024-02" db="EMBL/GenBank/DDBJ databases">
        <authorList>
            <person name="Chen Y."/>
            <person name="Shah S."/>
            <person name="Dougan E. K."/>
            <person name="Thang M."/>
            <person name="Chan C."/>
        </authorList>
    </citation>
    <scope>NUCLEOTIDE SEQUENCE [LARGE SCALE GENOMIC DNA]</scope>
</reference>